<proteinExistence type="predicted"/>
<evidence type="ECO:0000313" key="1">
    <source>
        <dbReference type="EMBL" id="ERN07740.1"/>
    </source>
</evidence>
<dbReference type="Gramene" id="ERN07740">
    <property type="protein sequence ID" value="ERN07740"/>
    <property type="gene ID" value="AMTR_s00012p00069830"/>
</dbReference>
<dbReference type="Gene3D" id="2.40.160.50">
    <property type="entry name" value="membrane protein fhac: a member of the omp85/tpsb transporter family"/>
    <property type="match status" value="1"/>
</dbReference>
<dbReference type="GO" id="GO:0009658">
    <property type="term" value="P:chloroplast organization"/>
    <property type="evidence" value="ECO:0000318"/>
    <property type="project" value="GO_Central"/>
</dbReference>
<accession>W1PKU7</accession>
<dbReference type="OMA" id="ACHNILE"/>
<dbReference type="Proteomes" id="UP000017836">
    <property type="component" value="Unassembled WGS sequence"/>
</dbReference>
<dbReference type="STRING" id="13333.W1PKU7"/>
<dbReference type="InterPro" id="IPR039910">
    <property type="entry name" value="D15-like"/>
</dbReference>
<sequence length="233" mass="25338">MEEVPHIWVDRGGFKANITESKFTYGLVLEEITTRDATSSICINGARALPSGELSMDGPPTTLSGTGVDRMAFVQANITPYNTRFVNEAVLGERNVFQLDQGLGISTNFPFFNRHQLSMTCFVQLKSVQEGAGKPPPPVLVLHGHYGGRVGDLRSYDAFTLGGPYSVRGSNMGELGACHNILELAAELHVPKRNTHVYAFVEHGNDLGSSKEIKGTQLSFSGEQGVDHLMEQV</sequence>
<dbReference type="GO" id="GO:0009707">
    <property type="term" value="C:chloroplast outer membrane"/>
    <property type="evidence" value="ECO:0000318"/>
    <property type="project" value="GO_Central"/>
</dbReference>
<evidence type="ECO:0000313" key="2">
    <source>
        <dbReference type="Proteomes" id="UP000017836"/>
    </source>
</evidence>
<keyword evidence="2" id="KW-1185">Reference proteome</keyword>
<dbReference type="HOGENOM" id="CLU_1191284_0_0_1"/>
<dbReference type="GO" id="GO:0045037">
    <property type="term" value="P:protein import into chloroplast stroma"/>
    <property type="evidence" value="ECO:0000318"/>
    <property type="project" value="GO_Central"/>
</dbReference>
<dbReference type="EMBL" id="KI393609">
    <property type="protein sequence ID" value="ERN07740.1"/>
    <property type="molecule type" value="Genomic_DNA"/>
</dbReference>
<protein>
    <recommendedName>
        <fullName evidence="3">Bacterial surface antigen (D15) domain-containing protein</fullName>
    </recommendedName>
</protein>
<dbReference type="PANTHER" id="PTHR12815:SF42">
    <property type="entry name" value="BACTERIAL SURFACE ANTIGEN (D15) DOMAIN-CONTAINING PROTEIN"/>
    <property type="match status" value="1"/>
</dbReference>
<organism evidence="1 2">
    <name type="scientific">Amborella trichopoda</name>
    <dbReference type="NCBI Taxonomy" id="13333"/>
    <lineage>
        <taxon>Eukaryota</taxon>
        <taxon>Viridiplantae</taxon>
        <taxon>Streptophyta</taxon>
        <taxon>Embryophyta</taxon>
        <taxon>Tracheophyta</taxon>
        <taxon>Spermatophyta</taxon>
        <taxon>Magnoliopsida</taxon>
        <taxon>Amborellales</taxon>
        <taxon>Amborellaceae</taxon>
        <taxon>Amborella</taxon>
    </lineage>
</organism>
<dbReference type="eggNOG" id="ENOG502QTZ3">
    <property type="taxonomic scope" value="Eukaryota"/>
</dbReference>
<gene>
    <name evidence="1" type="ORF">AMTR_s00012p00069830</name>
</gene>
<evidence type="ECO:0008006" key="3">
    <source>
        <dbReference type="Google" id="ProtNLM"/>
    </source>
</evidence>
<name>W1PKU7_AMBTC</name>
<reference evidence="2" key="1">
    <citation type="journal article" date="2013" name="Science">
        <title>The Amborella genome and the evolution of flowering plants.</title>
        <authorList>
            <consortium name="Amborella Genome Project"/>
        </authorList>
    </citation>
    <scope>NUCLEOTIDE SEQUENCE [LARGE SCALE GENOMIC DNA]</scope>
</reference>
<dbReference type="AlphaFoldDB" id="W1PKU7"/>
<dbReference type="PANTHER" id="PTHR12815">
    <property type="entry name" value="SORTING AND ASSEMBLY MACHINERY SAMM50 PROTEIN FAMILY MEMBER"/>
    <property type="match status" value="1"/>
</dbReference>